<evidence type="ECO:0000313" key="2">
    <source>
        <dbReference type="EMBL" id="EMN30937.1"/>
    </source>
</evidence>
<accession>M6KT09</accession>
<dbReference type="AlphaFoldDB" id="M6KT09"/>
<feature type="region of interest" description="Disordered" evidence="1">
    <location>
        <begin position="1"/>
        <end position="30"/>
    </location>
</feature>
<name>M6KT09_LEPIR</name>
<proteinExistence type="predicted"/>
<gene>
    <name evidence="2" type="ORF">LEP1GSC083_2024</name>
</gene>
<organism evidence="2 3">
    <name type="scientific">Leptospira interrogans serovar Pyrogenes str. L0374</name>
    <dbReference type="NCBI Taxonomy" id="1049928"/>
    <lineage>
        <taxon>Bacteria</taxon>
        <taxon>Pseudomonadati</taxon>
        <taxon>Spirochaetota</taxon>
        <taxon>Spirochaetia</taxon>
        <taxon>Leptospirales</taxon>
        <taxon>Leptospiraceae</taxon>
        <taxon>Leptospira</taxon>
    </lineage>
</organism>
<sequence length="90" mass="10864">MAHAYYYDPKKDKRHKQEPPKPRYTPKGDGKDWIRELYAVFRGTLIPPERYKPEWKKIDDCLGSEPVNPEPVGETHSKKLKEYKRKWEYT</sequence>
<dbReference type="Proteomes" id="UP000012137">
    <property type="component" value="Unassembled WGS sequence"/>
</dbReference>
<reference evidence="2 3" key="1">
    <citation type="submission" date="2013-01" db="EMBL/GenBank/DDBJ databases">
        <authorList>
            <person name="Harkins D.M."/>
            <person name="Durkin A.S."/>
            <person name="Brinkac L.M."/>
            <person name="Haft D.H."/>
            <person name="Selengut J.D."/>
            <person name="Sanka R."/>
            <person name="DePew J."/>
            <person name="Purushe J."/>
            <person name="Peacock S.J."/>
            <person name="Thaipadungpanit J."/>
            <person name="Wuthiekanun V.W."/>
            <person name="Day N.P."/>
            <person name="Vinetz J.M."/>
            <person name="Sutton G.G."/>
            <person name="Nierman W.C."/>
            <person name="Fouts D.E."/>
        </authorList>
    </citation>
    <scope>NUCLEOTIDE SEQUENCE [LARGE SCALE GENOMIC DNA]</scope>
    <source>
        <strain evidence="2 3">L0374</strain>
    </source>
</reference>
<feature type="compositionally biased region" description="Basic and acidic residues" evidence="1">
    <location>
        <begin position="8"/>
        <end position="30"/>
    </location>
</feature>
<protein>
    <submittedName>
        <fullName evidence="2">Uncharacterized protein</fullName>
    </submittedName>
</protein>
<evidence type="ECO:0000313" key="3">
    <source>
        <dbReference type="Proteomes" id="UP000012137"/>
    </source>
</evidence>
<dbReference type="EMBL" id="AHMZ02000068">
    <property type="protein sequence ID" value="EMN30937.1"/>
    <property type="molecule type" value="Genomic_DNA"/>
</dbReference>
<comment type="caution">
    <text evidence="2">The sequence shown here is derived from an EMBL/GenBank/DDBJ whole genome shotgun (WGS) entry which is preliminary data.</text>
</comment>
<evidence type="ECO:0000256" key="1">
    <source>
        <dbReference type="SAM" id="MobiDB-lite"/>
    </source>
</evidence>